<organism evidence="1 2">
    <name type="scientific">Penicillium desertorum</name>
    <dbReference type="NCBI Taxonomy" id="1303715"/>
    <lineage>
        <taxon>Eukaryota</taxon>
        <taxon>Fungi</taxon>
        <taxon>Dikarya</taxon>
        <taxon>Ascomycota</taxon>
        <taxon>Pezizomycotina</taxon>
        <taxon>Eurotiomycetes</taxon>
        <taxon>Eurotiomycetidae</taxon>
        <taxon>Eurotiales</taxon>
        <taxon>Aspergillaceae</taxon>
        <taxon>Penicillium</taxon>
    </lineage>
</organism>
<accession>A0A9X0BR69</accession>
<name>A0A9X0BR69_9EURO</name>
<protein>
    <submittedName>
        <fullName evidence="1">Uncharacterized protein</fullName>
    </submittedName>
</protein>
<reference evidence="1" key="1">
    <citation type="submission" date="2022-12" db="EMBL/GenBank/DDBJ databases">
        <authorList>
            <person name="Petersen C."/>
        </authorList>
    </citation>
    <scope>NUCLEOTIDE SEQUENCE</scope>
    <source>
        <strain evidence="1">IBT 17660</strain>
    </source>
</reference>
<dbReference type="EMBL" id="JAPWDO010000003">
    <property type="protein sequence ID" value="KAJ5479377.1"/>
    <property type="molecule type" value="Genomic_DNA"/>
</dbReference>
<dbReference type="Proteomes" id="UP001147760">
    <property type="component" value="Unassembled WGS sequence"/>
</dbReference>
<evidence type="ECO:0000313" key="1">
    <source>
        <dbReference type="EMBL" id="KAJ5479377.1"/>
    </source>
</evidence>
<sequence>MTRSIVAFWAEAVDVVNQLIPEISTSRAQCMYNIYPTRSTDVVYASASAVRNAVMSAGDEEELPRCGGAREWANAFSLPIVVALKKLVKGADLWEDNCN</sequence>
<dbReference type="AlphaFoldDB" id="A0A9X0BR69"/>
<gene>
    <name evidence="1" type="ORF">N7530_004886</name>
</gene>
<keyword evidence="2" id="KW-1185">Reference proteome</keyword>
<reference evidence="1" key="2">
    <citation type="journal article" date="2023" name="IMA Fungus">
        <title>Comparative genomic study of the Penicillium genus elucidates a diverse pangenome and 15 lateral gene transfer events.</title>
        <authorList>
            <person name="Petersen C."/>
            <person name="Sorensen T."/>
            <person name="Nielsen M.R."/>
            <person name="Sondergaard T.E."/>
            <person name="Sorensen J.L."/>
            <person name="Fitzpatrick D.A."/>
            <person name="Frisvad J.C."/>
            <person name="Nielsen K.L."/>
        </authorList>
    </citation>
    <scope>NUCLEOTIDE SEQUENCE</scope>
    <source>
        <strain evidence="1">IBT 17660</strain>
    </source>
</reference>
<proteinExistence type="predicted"/>
<comment type="caution">
    <text evidence="1">The sequence shown here is derived from an EMBL/GenBank/DDBJ whole genome shotgun (WGS) entry which is preliminary data.</text>
</comment>
<evidence type="ECO:0000313" key="2">
    <source>
        <dbReference type="Proteomes" id="UP001147760"/>
    </source>
</evidence>